<dbReference type="AlphaFoldDB" id="A0A921Z7Q2"/>
<feature type="region of interest" description="Disordered" evidence="1">
    <location>
        <begin position="100"/>
        <end position="162"/>
    </location>
</feature>
<protein>
    <submittedName>
        <fullName evidence="2">Uncharacterized protein</fullName>
    </submittedName>
</protein>
<reference evidence="2" key="2">
    <citation type="submission" date="2020-12" db="EMBL/GenBank/DDBJ databases">
        <authorList>
            <person name="Kanost M."/>
        </authorList>
    </citation>
    <scope>NUCLEOTIDE SEQUENCE</scope>
</reference>
<organism evidence="2 3">
    <name type="scientific">Manduca sexta</name>
    <name type="common">Tobacco hawkmoth</name>
    <name type="synonym">Tobacco hornworm</name>
    <dbReference type="NCBI Taxonomy" id="7130"/>
    <lineage>
        <taxon>Eukaryota</taxon>
        <taxon>Metazoa</taxon>
        <taxon>Ecdysozoa</taxon>
        <taxon>Arthropoda</taxon>
        <taxon>Hexapoda</taxon>
        <taxon>Insecta</taxon>
        <taxon>Pterygota</taxon>
        <taxon>Neoptera</taxon>
        <taxon>Endopterygota</taxon>
        <taxon>Lepidoptera</taxon>
        <taxon>Glossata</taxon>
        <taxon>Ditrysia</taxon>
        <taxon>Bombycoidea</taxon>
        <taxon>Sphingidae</taxon>
        <taxon>Sphinginae</taxon>
        <taxon>Sphingini</taxon>
        <taxon>Manduca</taxon>
    </lineage>
</organism>
<dbReference type="Proteomes" id="UP000791440">
    <property type="component" value="Unassembled WGS sequence"/>
</dbReference>
<comment type="caution">
    <text evidence="2">The sequence shown here is derived from an EMBL/GenBank/DDBJ whole genome shotgun (WGS) entry which is preliminary data.</text>
</comment>
<name>A0A921Z7Q2_MANSE</name>
<dbReference type="EMBL" id="JH668426">
    <property type="protein sequence ID" value="KAG6452505.1"/>
    <property type="molecule type" value="Genomic_DNA"/>
</dbReference>
<sequence length="162" mass="18039">MKIEFILVSICATVQSLDDDKNISRKHFGLSFYNRCEDYIKTFKCMTACKSIGFQIFRMNRLCKCSCHEMKTSTILPFFKWRTNGTTRKRPRTYSPKLYHVVGSLSPPTTPGVDEETTDRVDTPPSDSKVECTTVAEKGSDTQTKSAAETPAGGNAAETTAS</sequence>
<dbReference type="OrthoDB" id="7472987at2759"/>
<evidence type="ECO:0000313" key="2">
    <source>
        <dbReference type="EMBL" id="KAG6452505.1"/>
    </source>
</evidence>
<evidence type="ECO:0000256" key="1">
    <source>
        <dbReference type="SAM" id="MobiDB-lite"/>
    </source>
</evidence>
<keyword evidence="3" id="KW-1185">Reference proteome</keyword>
<evidence type="ECO:0000313" key="3">
    <source>
        <dbReference type="Proteomes" id="UP000791440"/>
    </source>
</evidence>
<proteinExistence type="predicted"/>
<accession>A0A921Z7Q2</accession>
<reference evidence="2" key="1">
    <citation type="journal article" date="2016" name="Insect Biochem. Mol. Biol.">
        <title>Multifaceted biological insights from a draft genome sequence of the tobacco hornworm moth, Manduca sexta.</title>
        <authorList>
            <person name="Kanost M.R."/>
            <person name="Arrese E.L."/>
            <person name="Cao X."/>
            <person name="Chen Y.R."/>
            <person name="Chellapilla S."/>
            <person name="Goldsmith M.R."/>
            <person name="Grosse-Wilde E."/>
            <person name="Heckel D.G."/>
            <person name="Herndon N."/>
            <person name="Jiang H."/>
            <person name="Papanicolaou A."/>
            <person name="Qu J."/>
            <person name="Soulages J.L."/>
            <person name="Vogel H."/>
            <person name="Walters J."/>
            <person name="Waterhouse R.M."/>
            <person name="Ahn S.J."/>
            <person name="Almeida F.C."/>
            <person name="An C."/>
            <person name="Aqrawi P."/>
            <person name="Bretschneider A."/>
            <person name="Bryant W.B."/>
            <person name="Bucks S."/>
            <person name="Chao H."/>
            <person name="Chevignon G."/>
            <person name="Christen J.M."/>
            <person name="Clarke D.F."/>
            <person name="Dittmer N.T."/>
            <person name="Ferguson L.C.F."/>
            <person name="Garavelou S."/>
            <person name="Gordon K.H.J."/>
            <person name="Gunaratna R.T."/>
            <person name="Han Y."/>
            <person name="Hauser F."/>
            <person name="He Y."/>
            <person name="Heidel-Fischer H."/>
            <person name="Hirsh A."/>
            <person name="Hu Y."/>
            <person name="Jiang H."/>
            <person name="Kalra D."/>
            <person name="Klinner C."/>
            <person name="Konig C."/>
            <person name="Kovar C."/>
            <person name="Kroll A.R."/>
            <person name="Kuwar S.S."/>
            <person name="Lee S.L."/>
            <person name="Lehman R."/>
            <person name="Li K."/>
            <person name="Li Z."/>
            <person name="Liang H."/>
            <person name="Lovelace S."/>
            <person name="Lu Z."/>
            <person name="Mansfield J.H."/>
            <person name="McCulloch K.J."/>
            <person name="Mathew T."/>
            <person name="Morton B."/>
            <person name="Muzny D.M."/>
            <person name="Neunemann D."/>
            <person name="Ongeri F."/>
            <person name="Pauchet Y."/>
            <person name="Pu L.L."/>
            <person name="Pyrousis I."/>
            <person name="Rao X.J."/>
            <person name="Redding A."/>
            <person name="Roesel C."/>
            <person name="Sanchez-Gracia A."/>
            <person name="Schaack S."/>
            <person name="Shukla A."/>
            <person name="Tetreau G."/>
            <person name="Wang Y."/>
            <person name="Xiong G.H."/>
            <person name="Traut W."/>
            <person name="Walsh T.K."/>
            <person name="Worley K.C."/>
            <person name="Wu D."/>
            <person name="Wu W."/>
            <person name="Wu Y.Q."/>
            <person name="Zhang X."/>
            <person name="Zou Z."/>
            <person name="Zucker H."/>
            <person name="Briscoe A.D."/>
            <person name="Burmester T."/>
            <person name="Clem R.J."/>
            <person name="Feyereisen R."/>
            <person name="Grimmelikhuijzen C.J.P."/>
            <person name="Hamodrakas S.J."/>
            <person name="Hansson B.S."/>
            <person name="Huguet E."/>
            <person name="Jermiin L.S."/>
            <person name="Lan Q."/>
            <person name="Lehman H.K."/>
            <person name="Lorenzen M."/>
            <person name="Merzendorfer H."/>
            <person name="Michalopoulos I."/>
            <person name="Morton D.B."/>
            <person name="Muthukrishnan S."/>
            <person name="Oakeshott J.G."/>
            <person name="Palmer W."/>
            <person name="Park Y."/>
            <person name="Passarelli A.L."/>
            <person name="Rozas J."/>
            <person name="Schwartz L.M."/>
            <person name="Smith W."/>
            <person name="Southgate A."/>
            <person name="Vilcinskas A."/>
            <person name="Vogt R."/>
            <person name="Wang P."/>
            <person name="Werren J."/>
            <person name="Yu X.Q."/>
            <person name="Zhou J.J."/>
            <person name="Brown S.J."/>
            <person name="Scherer S.E."/>
            <person name="Richards S."/>
            <person name="Blissard G.W."/>
        </authorList>
    </citation>
    <scope>NUCLEOTIDE SEQUENCE</scope>
</reference>
<gene>
    <name evidence="2" type="ORF">O3G_MSEX007668</name>
</gene>